<accession>A0A430RMW6</accession>
<proteinExistence type="predicted"/>
<organism evidence="1 2">
    <name type="scientific">Thermus scotoductus</name>
    <dbReference type="NCBI Taxonomy" id="37636"/>
    <lineage>
        <taxon>Bacteria</taxon>
        <taxon>Thermotogati</taxon>
        <taxon>Deinococcota</taxon>
        <taxon>Deinococci</taxon>
        <taxon>Thermales</taxon>
        <taxon>Thermaceae</taxon>
        <taxon>Thermus</taxon>
    </lineage>
</organism>
<dbReference type="AlphaFoldDB" id="A0A430RMW6"/>
<gene>
    <name evidence="1" type="ORF">CSW41_03410</name>
</gene>
<evidence type="ECO:0000313" key="2">
    <source>
        <dbReference type="Proteomes" id="UP000287439"/>
    </source>
</evidence>
<reference evidence="1 2" key="1">
    <citation type="journal article" date="2019" name="Extremophiles">
        <title>Biogeography of thermophiles and predominance of Thermus scotoductus in domestic water heaters.</title>
        <authorList>
            <person name="Wilpiszeski R.L."/>
            <person name="Zhang Z."/>
            <person name="House C.H."/>
        </authorList>
    </citation>
    <scope>NUCLEOTIDE SEQUENCE [LARGE SCALE GENOMIC DNA]</scope>
    <source>
        <strain evidence="1 2">28_S28</strain>
    </source>
</reference>
<sequence length="116" mass="13163">MRRQDALHALGRLLTNYWPLADEVGLGDLLRPYLPDKPAWTEEDMTEALARLLADVVAEGWDRHGAPGVARHPTEEGRFVASFEGPGGPYTVEASSKREAYREARREWVYRLLTRS</sequence>
<evidence type="ECO:0000313" key="1">
    <source>
        <dbReference type="EMBL" id="RTH19797.1"/>
    </source>
</evidence>
<dbReference type="Proteomes" id="UP000287439">
    <property type="component" value="Unassembled WGS sequence"/>
</dbReference>
<name>A0A430RMW6_THESC</name>
<dbReference type="RefSeq" id="WP_015065471.1">
    <property type="nucleotide sequence ID" value="NZ_PELV01000084.1"/>
</dbReference>
<comment type="caution">
    <text evidence="1">The sequence shown here is derived from an EMBL/GenBank/DDBJ whole genome shotgun (WGS) entry which is preliminary data.</text>
</comment>
<dbReference type="EMBL" id="PELV01000084">
    <property type="protein sequence ID" value="RTH19797.1"/>
    <property type="molecule type" value="Genomic_DNA"/>
</dbReference>
<protein>
    <submittedName>
        <fullName evidence="1">Uncharacterized protein</fullName>
    </submittedName>
</protein>